<dbReference type="GO" id="GO:0005524">
    <property type="term" value="F:ATP binding"/>
    <property type="evidence" value="ECO:0007669"/>
    <property type="project" value="UniProtKB-UniRule"/>
</dbReference>
<evidence type="ECO:0000256" key="9">
    <source>
        <dbReference type="ARBA" id="ARBA00022958"/>
    </source>
</evidence>
<comment type="subunit">
    <text evidence="10">Homotetramer; dimer of dimers.</text>
</comment>
<evidence type="ECO:0000256" key="4">
    <source>
        <dbReference type="ARBA" id="ARBA00022679"/>
    </source>
</evidence>
<dbReference type="SUPFAM" id="SSF55973">
    <property type="entry name" value="S-adenosylmethionine synthetase"/>
    <property type="match status" value="3"/>
</dbReference>
<evidence type="ECO:0000313" key="16">
    <source>
        <dbReference type="EMBL" id="GED67560.1"/>
    </source>
</evidence>
<evidence type="ECO:0000256" key="11">
    <source>
        <dbReference type="RuleBase" id="RU000542"/>
    </source>
</evidence>
<keyword evidence="6 10" id="KW-0547">Nucleotide-binding</keyword>
<dbReference type="HAMAP" id="MF_00086">
    <property type="entry name" value="S_AdoMet_synth1"/>
    <property type="match status" value="1"/>
</dbReference>
<keyword evidence="3 10" id="KW-0554">One-carbon metabolism</keyword>
<accession>A0A0K9YTB6</accession>
<dbReference type="NCBIfam" id="TIGR01034">
    <property type="entry name" value="metK"/>
    <property type="match status" value="1"/>
</dbReference>
<sequence length="403" mass="43523">MALQKGRRLFTSESVTEGHPDKICDQVSDSILDAILSKDPNARVACETSVTTGLVLVAGEITTNTYVDIQKLVRETIREIGYDRAKFGFDADTCGVITAIGEQSADIALGVDQALEAREGKMTDAEIEAIGAGDQGLMFGFACNETPELMPLPISMSHQLARRLTEVRKNGTLAYLRPDGKTQVTVEYDGDKPVRIDTIVISTQHAPETTLEQIQKDLVEHVVGPVVPAELLDAETKYFINPTGRFVIGGPQGDAGLTGRKIIVDTYGGYARHGGGAFSGKDPTKVDRSGAYAARYVAKNIVAAGLADKCEVQVAYAIGVAQPVSIAVDTFGTGTISEEDLVKLVRKNFDLRPAGIIKELDLRRPIYKQTAAYGHFGRNDLNVPWEQTDKAEVLKQEAAQLAK</sequence>
<feature type="binding site" description="in other chain" evidence="10">
    <location>
        <position position="285"/>
    </location>
    <ligand>
        <name>L-methionine</name>
        <dbReference type="ChEBI" id="CHEBI:57844"/>
        <note>ligand shared between two neighboring subunits</note>
    </ligand>
</feature>
<keyword evidence="7 10" id="KW-0067">ATP-binding</keyword>
<dbReference type="Pfam" id="PF00438">
    <property type="entry name" value="S-AdoMet_synt_N"/>
    <property type="match status" value="1"/>
</dbReference>
<dbReference type="FunFam" id="3.30.300.10:FF:000003">
    <property type="entry name" value="S-adenosylmethionine synthase"/>
    <property type="match status" value="1"/>
</dbReference>
<keyword evidence="5 10" id="KW-0479">Metal-binding</keyword>
<evidence type="ECO:0000256" key="12">
    <source>
        <dbReference type="RuleBase" id="RU004462"/>
    </source>
</evidence>
<dbReference type="InterPro" id="IPR022631">
    <property type="entry name" value="ADOMET_SYNTHASE_CS"/>
</dbReference>
<dbReference type="GO" id="GO:0004478">
    <property type="term" value="F:methionine adenosyltransferase activity"/>
    <property type="evidence" value="ECO:0007669"/>
    <property type="project" value="UniProtKB-UniRule"/>
</dbReference>
<keyword evidence="9 10" id="KW-0630">Potassium</keyword>
<reference evidence="18" key="1">
    <citation type="submission" date="2015-07" db="EMBL/GenBank/DDBJ databases">
        <title>Genome sequencing project for genomic taxonomy and phylogenomics of Bacillus-like bacteria.</title>
        <authorList>
            <person name="Liu B."/>
            <person name="Wang J."/>
            <person name="Zhu Y."/>
            <person name="Liu G."/>
            <person name="Chen Q."/>
            <person name="Chen Z."/>
            <person name="Lan J."/>
            <person name="Che J."/>
            <person name="Ge C."/>
            <person name="Shi H."/>
            <person name="Pan Z."/>
            <person name="Liu X."/>
        </authorList>
    </citation>
    <scope>NUCLEOTIDE SEQUENCE [LARGE SCALE GENOMIC DNA]</scope>
    <source>
        <strain evidence="18">DSM 9887</strain>
    </source>
</reference>
<evidence type="ECO:0000256" key="7">
    <source>
        <dbReference type="ARBA" id="ARBA00022840"/>
    </source>
</evidence>
<dbReference type="CDD" id="cd18079">
    <property type="entry name" value="S-AdoMet_synt"/>
    <property type="match status" value="1"/>
</dbReference>
<comment type="subcellular location">
    <subcellularLocation>
        <location evidence="10 11">Cytoplasm</location>
    </subcellularLocation>
</comment>
<feature type="binding site" description="in other chain" evidence="10">
    <location>
        <begin position="245"/>
        <end position="246"/>
    </location>
    <ligand>
        <name>ATP</name>
        <dbReference type="ChEBI" id="CHEBI:30616"/>
        <note>ligand shared between two neighboring subunits</note>
    </ligand>
</feature>
<organism evidence="17 18">
    <name type="scientific">Brevibacillus reuszeri</name>
    <dbReference type="NCBI Taxonomy" id="54915"/>
    <lineage>
        <taxon>Bacteria</taxon>
        <taxon>Bacillati</taxon>
        <taxon>Bacillota</taxon>
        <taxon>Bacilli</taxon>
        <taxon>Bacillales</taxon>
        <taxon>Paenibacillaceae</taxon>
        <taxon>Brevibacillus</taxon>
    </lineage>
</organism>
<dbReference type="Proteomes" id="UP000036834">
    <property type="component" value="Unassembled WGS sequence"/>
</dbReference>
<dbReference type="EMBL" id="BJON01000005">
    <property type="protein sequence ID" value="GED67560.1"/>
    <property type="molecule type" value="Genomic_DNA"/>
</dbReference>
<evidence type="ECO:0000256" key="1">
    <source>
        <dbReference type="ARBA" id="ARBA00005224"/>
    </source>
</evidence>
<dbReference type="Pfam" id="PF02773">
    <property type="entry name" value="S-AdoMet_synt_C"/>
    <property type="match status" value="1"/>
</dbReference>
<comment type="function">
    <text evidence="10">Catalyzes the formation of S-adenosylmethionine (AdoMet) from methionine and ATP. The overall synthetic reaction is composed of two sequential steps, AdoMet formation and the subsequent tripolyphosphate hydrolysis which occurs prior to release of AdoMet from the enzyme.</text>
</comment>
<dbReference type="InterPro" id="IPR022636">
    <property type="entry name" value="S-AdoMet_synthetase_sfam"/>
</dbReference>
<dbReference type="Pfam" id="PF02772">
    <property type="entry name" value="S-AdoMet_synt_M"/>
    <property type="match status" value="1"/>
</dbReference>
<dbReference type="AlphaFoldDB" id="A0A0K9YTB6"/>
<evidence type="ECO:0000256" key="6">
    <source>
        <dbReference type="ARBA" id="ARBA00022741"/>
    </source>
</evidence>
<feature type="domain" description="S-adenosylmethionine synthetase N-terminal" evidence="13">
    <location>
        <begin position="8"/>
        <end position="105"/>
    </location>
</feature>
<keyword evidence="8 10" id="KW-0460">Magnesium</keyword>
<evidence type="ECO:0000259" key="14">
    <source>
        <dbReference type="Pfam" id="PF02772"/>
    </source>
</evidence>
<keyword evidence="4 10" id="KW-0808">Transferase</keyword>
<dbReference type="UniPathway" id="UPA00315">
    <property type="reaction ID" value="UER00080"/>
</dbReference>
<name>A0A0K9YTB6_9BACL</name>
<dbReference type="GO" id="GO:0006556">
    <property type="term" value="P:S-adenosylmethionine biosynthetic process"/>
    <property type="evidence" value="ECO:0007669"/>
    <property type="project" value="UniProtKB-UniRule"/>
</dbReference>
<comment type="similarity">
    <text evidence="2 10 12">Belongs to the AdoMet synthase family.</text>
</comment>
<keyword evidence="19" id="KW-1185">Reference proteome</keyword>
<feature type="binding site" evidence="10">
    <location>
        <position position="21"/>
    </location>
    <ligand>
        <name>Mg(2+)</name>
        <dbReference type="ChEBI" id="CHEBI:18420"/>
    </ligand>
</feature>
<evidence type="ECO:0000256" key="3">
    <source>
        <dbReference type="ARBA" id="ARBA00022563"/>
    </source>
</evidence>
<feature type="binding site" description="in other chain" evidence="10">
    <location>
        <begin position="260"/>
        <end position="261"/>
    </location>
    <ligand>
        <name>ATP</name>
        <dbReference type="ChEBI" id="CHEBI:30616"/>
        <note>ligand shared between two neighboring subunits</note>
    </ligand>
</feature>
<dbReference type="GO" id="GO:0000287">
    <property type="term" value="F:magnesium ion binding"/>
    <property type="evidence" value="ECO:0007669"/>
    <property type="project" value="UniProtKB-UniRule"/>
</dbReference>
<evidence type="ECO:0000259" key="15">
    <source>
        <dbReference type="Pfam" id="PF02773"/>
    </source>
</evidence>
<dbReference type="InterPro" id="IPR022629">
    <property type="entry name" value="S-AdoMet_synt_central"/>
</dbReference>
<evidence type="ECO:0000256" key="2">
    <source>
        <dbReference type="ARBA" id="ARBA00009685"/>
    </source>
</evidence>
<proteinExistence type="inferred from homology"/>
<dbReference type="InterPro" id="IPR002133">
    <property type="entry name" value="S-AdoMet_synthetase"/>
</dbReference>
<comment type="cofactor">
    <cofactor evidence="10">
        <name>Mg(2+)</name>
        <dbReference type="ChEBI" id="CHEBI:18420"/>
    </cofactor>
    <text evidence="10">Binds 2 divalent ions per subunit.</text>
</comment>
<keyword evidence="10" id="KW-0963">Cytoplasm</keyword>
<feature type="binding site" evidence="10">
    <location>
        <position position="281"/>
    </location>
    <ligand>
        <name>ATP</name>
        <dbReference type="ChEBI" id="CHEBI:30616"/>
        <note>ligand shared between two neighboring subunits</note>
    </ligand>
</feature>
<evidence type="ECO:0000313" key="19">
    <source>
        <dbReference type="Proteomes" id="UP000319578"/>
    </source>
</evidence>
<dbReference type="OrthoDB" id="9801686at2"/>
<dbReference type="STRING" id="54915.ADS79_24345"/>
<feature type="binding site" evidence="10">
    <location>
        <position position="277"/>
    </location>
    <ligand>
        <name>ATP</name>
        <dbReference type="ChEBI" id="CHEBI:30616"/>
        <note>ligand shared between two neighboring subunits</note>
    </ligand>
</feature>
<dbReference type="GO" id="GO:0006730">
    <property type="term" value="P:one-carbon metabolic process"/>
    <property type="evidence" value="ECO:0007669"/>
    <property type="project" value="UniProtKB-KW"/>
</dbReference>
<dbReference type="FunFam" id="3.30.300.10:FF:000004">
    <property type="entry name" value="S-adenosylmethionine synthase"/>
    <property type="match status" value="1"/>
</dbReference>
<dbReference type="Gene3D" id="3.30.300.10">
    <property type="match status" value="3"/>
</dbReference>
<dbReference type="PIRSF" id="PIRSF000497">
    <property type="entry name" value="MAT"/>
    <property type="match status" value="1"/>
</dbReference>
<feature type="binding site" description="in other chain" evidence="10">
    <location>
        <position position="60"/>
    </location>
    <ligand>
        <name>L-methionine</name>
        <dbReference type="ChEBI" id="CHEBI:57844"/>
        <note>ligand shared between two neighboring subunits</note>
    </ligand>
</feature>
<feature type="binding site" evidence="10">
    <location>
        <position position="47"/>
    </location>
    <ligand>
        <name>K(+)</name>
        <dbReference type="ChEBI" id="CHEBI:29103"/>
    </ligand>
</feature>
<reference evidence="16 19" key="3">
    <citation type="submission" date="2019-06" db="EMBL/GenBank/DDBJ databases">
        <title>Whole genome shotgun sequence of Brevibacillus reuszeri NBRC 15719.</title>
        <authorList>
            <person name="Hosoyama A."/>
            <person name="Uohara A."/>
            <person name="Ohji S."/>
            <person name="Ichikawa N."/>
        </authorList>
    </citation>
    <scope>NUCLEOTIDE SEQUENCE [LARGE SCALE GENOMIC DNA]</scope>
    <source>
        <strain evidence="16 19">NBRC 15719</strain>
    </source>
</reference>
<protein>
    <recommendedName>
        <fullName evidence="10">S-adenosylmethionine synthase</fullName>
        <shortName evidence="10">AdoMet synthase</shortName>
        <ecNumber evidence="10">2.5.1.6</ecNumber>
    </recommendedName>
    <alternativeName>
        <fullName evidence="10">MAT</fullName>
    </alternativeName>
    <alternativeName>
        <fullName evidence="10">Methionine adenosyltransferase</fullName>
    </alternativeName>
</protein>
<comment type="cofactor">
    <cofactor evidence="10">
        <name>K(+)</name>
        <dbReference type="ChEBI" id="CHEBI:29103"/>
    </cofactor>
    <text evidence="10">Binds 1 potassium ion per subunit.</text>
</comment>
<dbReference type="PROSITE" id="PS00376">
    <property type="entry name" value="ADOMET_SYNTHASE_1"/>
    <property type="match status" value="1"/>
</dbReference>
<dbReference type="InterPro" id="IPR022630">
    <property type="entry name" value="S-AdoMet_synt_C"/>
</dbReference>
<dbReference type="EC" id="2.5.1.6" evidence="10"/>
<dbReference type="InterPro" id="IPR022628">
    <property type="entry name" value="S-AdoMet_synt_N"/>
</dbReference>
<evidence type="ECO:0000256" key="5">
    <source>
        <dbReference type="ARBA" id="ARBA00022723"/>
    </source>
</evidence>
<feature type="binding site" evidence="10">
    <location>
        <position position="254"/>
    </location>
    <ligand>
        <name>ATP</name>
        <dbReference type="ChEBI" id="CHEBI:30616"/>
        <note>ligand shared between two neighboring subunits</note>
    </ligand>
</feature>
<feature type="domain" description="S-adenosylmethionine synthetase C-terminal" evidence="15">
    <location>
        <begin position="248"/>
        <end position="387"/>
    </location>
</feature>
<feature type="binding site" description="in other chain" evidence="10">
    <location>
        <begin position="179"/>
        <end position="181"/>
    </location>
    <ligand>
        <name>ATP</name>
        <dbReference type="ChEBI" id="CHEBI:30616"/>
        <note>ligand shared between two neighboring subunits</note>
    </ligand>
</feature>
<dbReference type="Proteomes" id="UP000319578">
    <property type="component" value="Unassembled WGS sequence"/>
</dbReference>
<comment type="pathway">
    <text evidence="1 10">Amino-acid biosynthesis; S-adenosyl-L-methionine biosynthesis; S-adenosyl-L-methionine from L-methionine: step 1/1.</text>
</comment>
<evidence type="ECO:0000259" key="13">
    <source>
        <dbReference type="Pfam" id="PF00438"/>
    </source>
</evidence>
<feature type="domain" description="S-adenosylmethionine synthetase central" evidence="14">
    <location>
        <begin position="130"/>
        <end position="246"/>
    </location>
</feature>
<dbReference type="EMBL" id="LGIQ01000009">
    <property type="protein sequence ID" value="KNB71877.1"/>
    <property type="molecule type" value="Genomic_DNA"/>
</dbReference>
<dbReference type="PATRIC" id="fig|54915.3.peg.4012"/>
<comment type="catalytic activity">
    <reaction evidence="10">
        <text>L-methionine + ATP + H2O = S-adenosyl-L-methionine + phosphate + diphosphate</text>
        <dbReference type="Rhea" id="RHEA:21080"/>
        <dbReference type="ChEBI" id="CHEBI:15377"/>
        <dbReference type="ChEBI" id="CHEBI:30616"/>
        <dbReference type="ChEBI" id="CHEBI:33019"/>
        <dbReference type="ChEBI" id="CHEBI:43474"/>
        <dbReference type="ChEBI" id="CHEBI:57844"/>
        <dbReference type="ChEBI" id="CHEBI:59789"/>
        <dbReference type="EC" id="2.5.1.6"/>
    </reaction>
</comment>
<reference evidence="17" key="2">
    <citation type="submission" date="2015-07" db="EMBL/GenBank/DDBJ databases">
        <title>MeaNS - Measles Nucleotide Surveillance Program.</title>
        <authorList>
            <person name="Tran T."/>
            <person name="Druce J."/>
        </authorList>
    </citation>
    <scope>NUCLEOTIDE SEQUENCE</scope>
    <source>
        <strain evidence="17">DSM 9887</strain>
    </source>
</reference>
<comment type="caution">
    <text evidence="17">The sequence shown here is derived from an EMBL/GenBank/DDBJ whole genome shotgun (WGS) entry which is preliminary data.</text>
</comment>
<evidence type="ECO:0000256" key="8">
    <source>
        <dbReference type="ARBA" id="ARBA00022842"/>
    </source>
</evidence>
<dbReference type="GO" id="GO:0005737">
    <property type="term" value="C:cytoplasm"/>
    <property type="evidence" value="ECO:0007669"/>
    <property type="project" value="UniProtKB-SubCell"/>
</dbReference>
<dbReference type="PANTHER" id="PTHR11964">
    <property type="entry name" value="S-ADENOSYLMETHIONINE SYNTHETASE"/>
    <property type="match status" value="1"/>
</dbReference>
<evidence type="ECO:0000313" key="17">
    <source>
        <dbReference type="EMBL" id="KNB71877.1"/>
    </source>
</evidence>
<feature type="binding site" description="in other chain" evidence="10">
    <location>
        <position position="19"/>
    </location>
    <ligand>
        <name>ATP</name>
        <dbReference type="ChEBI" id="CHEBI:30616"/>
        <note>ligand shared between two neighboring subunits</note>
    </ligand>
</feature>
<feature type="binding site" description="in other chain" evidence="10">
    <location>
        <position position="103"/>
    </location>
    <ligand>
        <name>L-methionine</name>
        <dbReference type="ChEBI" id="CHEBI:57844"/>
        <note>ligand shared between two neighboring subunits</note>
    </ligand>
</feature>
<evidence type="ECO:0000313" key="18">
    <source>
        <dbReference type="Proteomes" id="UP000036834"/>
    </source>
</evidence>
<evidence type="ECO:0000256" key="10">
    <source>
        <dbReference type="HAMAP-Rule" id="MF_00086"/>
    </source>
</evidence>
<feature type="binding site" evidence="10">
    <location>
        <position position="254"/>
    </location>
    <ligand>
        <name>L-methionine</name>
        <dbReference type="ChEBI" id="CHEBI:57844"/>
        <note>ligand shared between two neighboring subunits</note>
    </ligand>
</feature>
<dbReference type="PROSITE" id="PS00377">
    <property type="entry name" value="ADOMET_SYNTHASE_2"/>
    <property type="match status" value="1"/>
</dbReference>
<feature type="region of interest" description="Flexible loop" evidence="10">
    <location>
        <begin position="103"/>
        <end position="113"/>
    </location>
</feature>
<gene>
    <name evidence="10 16" type="primary">metK</name>
    <name evidence="17" type="ORF">ADS79_24345</name>
    <name evidence="16" type="ORF">BRE01_12620</name>
</gene>